<dbReference type="NCBIfam" id="TIGR00212">
    <property type="entry name" value="hemC"/>
    <property type="match status" value="1"/>
</dbReference>
<keyword evidence="13" id="KW-1185">Reference proteome</keyword>
<evidence type="ECO:0000256" key="5">
    <source>
        <dbReference type="ARBA" id="ARBA00022679"/>
    </source>
</evidence>
<dbReference type="InterPro" id="IPR022417">
    <property type="entry name" value="Porphobilin_deaminase_N"/>
</dbReference>
<dbReference type="HAMAP" id="MF_00260">
    <property type="entry name" value="Porphobil_deam"/>
    <property type="match status" value="1"/>
</dbReference>
<feature type="compositionally biased region" description="Basic and acidic residues" evidence="9">
    <location>
        <begin position="283"/>
        <end position="299"/>
    </location>
</feature>
<evidence type="ECO:0000313" key="13">
    <source>
        <dbReference type="Proteomes" id="UP001198862"/>
    </source>
</evidence>
<protein>
    <recommendedName>
        <fullName evidence="8">Porphobilinogen deaminase</fullName>
        <shortName evidence="8">PBG</shortName>
        <ecNumber evidence="8">2.5.1.61</ecNumber>
    </recommendedName>
    <alternativeName>
        <fullName evidence="8">Hydroxymethylbilane synthase</fullName>
        <shortName evidence="8">HMBS</shortName>
    </alternativeName>
    <alternativeName>
        <fullName evidence="8">Pre-uroporphyrinogen synthase</fullName>
    </alternativeName>
</protein>
<name>A0ABS8L111_9HYPH</name>
<comment type="similarity">
    <text evidence="3 8">Belongs to the HMBS family.</text>
</comment>
<sequence length="308" mass="32339">MTVPLLRLGTRGSPLALTQTGLVRDALARAVPALAGPGAIEIVPIRTTGDVIQDRPLSEAGGKGLFVKEIEEALLQRRIDAAVHSMKDMPTAQPPGLAISAFLPREDARDVLIAGDLERIDALPQGAIVGTSALRRKALLLHRRPDLQIVTLRGNVDTRLARRADGTVHATILALAGLKRLGKPNVGAAIPESEMLPAVGQGAVCIEARADDAQIRGWLAAINHEATAVRVRAEHAMLAALDGSCRTPIAGHATLTDGTLHLRGLIARPDGSTVIETERRGAAADADAMGHDAGEELKRRGGPGFFAD</sequence>
<dbReference type="Pfam" id="PF01379">
    <property type="entry name" value="Porphobil_deam"/>
    <property type="match status" value="1"/>
</dbReference>
<accession>A0ABS8L111</accession>
<keyword evidence="5 8" id="KW-0808">Transferase</keyword>
<evidence type="ECO:0000259" key="10">
    <source>
        <dbReference type="Pfam" id="PF01379"/>
    </source>
</evidence>
<dbReference type="Proteomes" id="UP001198862">
    <property type="component" value="Unassembled WGS sequence"/>
</dbReference>
<evidence type="ECO:0000256" key="1">
    <source>
        <dbReference type="ARBA" id="ARBA00002869"/>
    </source>
</evidence>
<comment type="subunit">
    <text evidence="4 8">Monomer.</text>
</comment>
<dbReference type="Gene3D" id="3.40.190.10">
    <property type="entry name" value="Periplasmic binding protein-like II"/>
    <property type="match status" value="2"/>
</dbReference>
<comment type="caution">
    <text evidence="12">The sequence shown here is derived from an EMBL/GenBank/DDBJ whole genome shotgun (WGS) entry which is preliminary data.</text>
</comment>
<dbReference type="EMBL" id="JAJISD010000012">
    <property type="protein sequence ID" value="MCC8432000.1"/>
    <property type="molecule type" value="Genomic_DNA"/>
</dbReference>
<dbReference type="InterPro" id="IPR022418">
    <property type="entry name" value="Porphobilinogen_deaminase_C"/>
</dbReference>
<feature type="region of interest" description="Disordered" evidence="9">
    <location>
        <begin position="283"/>
        <end position="308"/>
    </location>
</feature>
<dbReference type="PIRSF" id="PIRSF001438">
    <property type="entry name" value="4pyrrol_synth_OHMeBilane_synth"/>
    <property type="match status" value="1"/>
</dbReference>
<dbReference type="InterPro" id="IPR000860">
    <property type="entry name" value="HemC"/>
</dbReference>
<evidence type="ECO:0000256" key="4">
    <source>
        <dbReference type="ARBA" id="ARBA00011245"/>
    </source>
</evidence>
<evidence type="ECO:0000256" key="6">
    <source>
        <dbReference type="ARBA" id="ARBA00023244"/>
    </source>
</evidence>
<dbReference type="GO" id="GO:0004418">
    <property type="term" value="F:hydroxymethylbilane synthase activity"/>
    <property type="evidence" value="ECO:0007669"/>
    <property type="project" value="UniProtKB-EC"/>
</dbReference>
<evidence type="ECO:0000256" key="8">
    <source>
        <dbReference type="HAMAP-Rule" id="MF_00260"/>
    </source>
</evidence>
<feature type="domain" description="Porphobilinogen deaminase C-terminal" evidence="11">
    <location>
        <begin position="229"/>
        <end position="298"/>
    </location>
</feature>
<proteinExistence type="inferred from homology"/>
<dbReference type="PANTHER" id="PTHR11557">
    <property type="entry name" value="PORPHOBILINOGEN DEAMINASE"/>
    <property type="match status" value="1"/>
</dbReference>
<evidence type="ECO:0000256" key="7">
    <source>
        <dbReference type="ARBA" id="ARBA00048169"/>
    </source>
</evidence>
<evidence type="ECO:0000313" key="12">
    <source>
        <dbReference type="EMBL" id="MCC8432000.1"/>
    </source>
</evidence>
<dbReference type="PANTHER" id="PTHR11557:SF0">
    <property type="entry name" value="PORPHOBILINOGEN DEAMINASE"/>
    <property type="match status" value="1"/>
</dbReference>
<comment type="pathway">
    <text evidence="2">Porphyrin-containing compound metabolism; protoporphyrin-IX biosynthesis; coproporphyrinogen-III from 5-aminolevulinate: step 2/4.</text>
</comment>
<dbReference type="InterPro" id="IPR036803">
    <property type="entry name" value="Porphobilinogen_deaminase_C_sf"/>
</dbReference>
<dbReference type="EC" id="2.5.1.61" evidence="8"/>
<comment type="cofactor">
    <cofactor evidence="8">
        <name>dipyrromethane</name>
        <dbReference type="ChEBI" id="CHEBI:60342"/>
    </cofactor>
    <text evidence="8">Binds 1 dipyrromethane group covalently.</text>
</comment>
<evidence type="ECO:0000259" key="11">
    <source>
        <dbReference type="Pfam" id="PF03900"/>
    </source>
</evidence>
<dbReference type="PRINTS" id="PR00151">
    <property type="entry name" value="PORPHBDMNASE"/>
</dbReference>
<reference evidence="12 13" key="1">
    <citation type="submission" date="2021-11" db="EMBL/GenBank/DDBJ databases">
        <authorList>
            <person name="Lee D.-H."/>
            <person name="Kim S.-B."/>
        </authorList>
    </citation>
    <scope>NUCLEOTIDE SEQUENCE [LARGE SCALE GENOMIC DNA]</scope>
    <source>
        <strain evidence="12 13">KCTC 52223</strain>
    </source>
</reference>
<dbReference type="Gene3D" id="3.30.160.40">
    <property type="entry name" value="Porphobilinogen deaminase, C-terminal domain"/>
    <property type="match status" value="1"/>
</dbReference>
<comment type="miscellaneous">
    <text evidence="8">The porphobilinogen subunits are added to the dipyrromethane group.</text>
</comment>
<evidence type="ECO:0000256" key="2">
    <source>
        <dbReference type="ARBA" id="ARBA00004735"/>
    </source>
</evidence>
<dbReference type="SUPFAM" id="SSF53850">
    <property type="entry name" value="Periplasmic binding protein-like II"/>
    <property type="match status" value="1"/>
</dbReference>
<gene>
    <name evidence="8 12" type="primary">hemC</name>
    <name evidence="12" type="ORF">LJ725_23750</name>
</gene>
<comment type="function">
    <text evidence="1 8">Tetrapolymerization of the monopyrrole PBG into the hydroxymethylbilane pre-uroporphyrinogen in several discrete steps.</text>
</comment>
<dbReference type="Pfam" id="PF03900">
    <property type="entry name" value="Porphobil_deamC"/>
    <property type="match status" value="1"/>
</dbReference>
<feature type="modified residue" description="S-(dipyrrolylmethanemethyl)cysteine" evidence="8">
    <location>
        <position position="245"/>
    </location>
</feature>
<organism evidence="12 13">
    <name type="scientific">Reyranella aquatilis</name>
    <dbReference type="NCBI Taxonomy" id="2035356"/>
    <lineage>
        <taxon>Bacteria</taxon>
        <taxon>Pseudomonadati</taxon>
        <taxon>Pseudomonadota</taxon>
        <taxon>Alphaproteobacteria</taxon>
        <taxon>Hyphomicrobiales</taxon>
        <taxon>Reyranellaceae</taxon>
        <taxon>Reyranella</taxon>
    </lineage>
</organism>
<feature type="domain" description="Porphobilinogen deaminase N-terminal" evidence="10">
    <location>
        <begin position="6"/>
        <end position="216"/>
    </location>
</feature>
<dbReference type="SUPFAM" id="SSF54782">
    <property type="entry name" value="Porphobilinogen deaminase (hydroxymethylbilane synthase), C-terminal domain"/>
    <property type="match status" value="1"/>
</dbReference>
<comment type="catalytic activity">
    <reaction evidence="7 8">
        <text>4 porphobilinogen + H2O = hydroxymethylbilane + 4 NH4(+)</text>
        <dbReference type="Rhea" id="RHEA:13185"/>
        <dbReference type="ChEBI" id="CHEBI:15377"/>
        <dbReference type="ChEBI" id="CHEBI:28938"/>
        <dbReference type="ChEBI" id="CHEBI:57845"/>
        <dbReference type="ChEBI" id="CHEBI:58126"/>
        <dbReference type="EC" id="2.5.1.61"/>
    </reaction>
</comment>
<evidence type="ECO:0000256" key="3">
    <source>
        <dbReference type="ARBA" id="ARBA00005638"/>
    </source>
</evidence>
<evidence type="ECO:0000256" key="9">
    <source>
        <dbReference type="SAM" id="MobiDB-lite"/>
    </source>
</evidence>
<keyword evidence="6 8" id="KW-0627">Porphyrin biosynthesis</keyword>
<dbReference type="RefSeq" id="WP_230553419.1">
    <property type="nucleotide sequence ID" value="NZ_JAJISD010000012.1"/>
</dbReference>